<sequence length="290" mass="33383">MTWSYNPILSANQDIWYEILLRVSPKYIFRYMLVSKEWLELITSHSFRKDYTRRWEIEGSTMVGFMICKPGYTDIPRKWLPLPPSVQLLATSEIGRAINRSKLMKRVGYFLAATPNGRFILSAVHPRKYYVSDLTFSSVTGEWEQSVLTCPTRFGLQSGFVVKVIEDVVYWRLQIVDGGYSHIAPHHTNGRRRMVNFIQLPQVGEGCSGAEYDEDTPTIICLFAESFDASPQGFLRYVAGTSTCFKVWVLLNHNSTETNSSTIDPWKLCYRVVLDSIWINNLDEDQTVFS</sequence>
<dbReference type="PANTHER" id="PTHR31672">
    <property type="entry name" value="BNACNNG10540D PROTEIN"/>
    <property type="match status" value="1"/>
</dbReference>
<dbReference type="PANTHER" id="PTHR31672:SF9">
    <property type="entry name" value="F-BOX DOMAIN-CONTAINING PROTEIN"/>
    <property type="match status" value="1"/>
</dbReference>
<dbReference type="AlphaFoldDB" id="A0AAV1CB82"/>
<evidence type="ECO:0000313" key="2">
    <source>
        <dbReference type="EMBL" id="CAI9092601.1"/>
    </source>
</evidence>
<dbReference type="SUPFAM" id="SSF81383">
    <property type="entry name" value="F-box domain"/>
    <property type="match status" value="1"/>
</dbReference>
<dbReference type="InterPro" id="IPR001810">
    <property type="entry name" value="F-box_dom"/>
</dbReference>
<dbReference type="SMART" id="SM00256">
    <property type="entry name" value="FBOX"/>
    <property type="match status" value="1"/>
</dbReference>
<organism evidence="2 3">
    <name type="scientific">Oldenlandia corymbosa var. corymbosa</name>
    <dbReference type="NCBI Taxonomy" id="529605"/>
    <lineage>
        <taxon>Eukaryota</taxon>
        <taxon>Viridiplantae</taxon>
        <taxon>Streptophyta</taxon>
        <taxon>Embryophyta</taxon>
        <taxon>Tracheophyta</taxon>
        <taxon>Spermatophyta</taxon>
        <taxon>Magnoliopsida</taxon>
        <taxon>eudicotyledons</taxon>
        <taxon>Gunneridae</taxon>
        <taxon>Pentapetalae</taxon>
        <taxon>asterids</taxon>
        <taxon>lamiids</taxon>
        <taxon>Gentianales</taxon>
        <taxon>Rubiaceae</taxon>
        <taxon>Rubioideae</taxon>
        <taxon>Spermacoceae</taxon>
        <taxon>Hedyotis-Oldenlandia complex</taxon>
        <taxon>Oldenlandia</taxon>
    </lineage>
</organism>
<name>A0AAV1CB82_OLDCO</name>
<dbReference type="InterPro" id="IPR050796">
    <property type="entry name" value="SCF_F-box_component"/>
</dbReference>
<keyword evidence="3" id="KW-1185">Reference proteome</keyword>
<evidence type="ECO:0000259" key="1">
    <source>
        <dbReference type="SMART" id="SM00256"/>
    </source>
</evidence>
<evidence type="ECO:0000313" key="3">
    <source>
        <dbReference type="Proteomes" id="UP001161247"/>
    </source>
</evidence>
<dbReference type="Proteomes" id="UP001161247">
    <property type="component" value="Chromosome 1"/>
</dbReference>
<protein>
    <submittedName>
        <fullName evidence="2">OLC1v1027885C1</fullName>
    </submittedName>
</protein>
<gene>
    <name evidence="2" type="ORF">OLC1_LOCUS4227</name>
</gene>
<dbReference type="Pfam" id="PF00646">
    <property type="entry name" value="F-box"/>
    <property type="match status" value="1"/>
</dbReference>
<dbReference type="EMBL" id="OX459118">
    <property type="protein sequence ID" value="CAI9092601.1"/>
    <property type="molecule type" value="Genomic_DNA"/>
</dbReference>
<accession>A0AAV1CB82</accession>
<feature type="domain" description="F-box" evidence="1">
    <location>
        <begin position="11"/>
        <end position="51"/>
    </location>
</feature>
<dbReference type="InterPro" id="IPR036047">
    <property type="entry name" value="F-box-like_dom_sf"/>
</dbReference>
<reference evidence="2" key="1">
    <citation type="submission" date="2023-03" db="EMBL/GenBank/DDBJ databases">
        <authorList>
            <person name="Julca I."/>
        </authorList>
    </citation>
    <scope>NUCLEOTIDE SEQUENCE</scope>
</reference>
<proteinExistence type="predicted"/>